<protein>
    <submittedName>
        <fullName evidence="1">Uncharacterized protein</fullName>
    </submittedName>
</protein>
<dbReference type="EMBL" id="UZAL01027602">
    <property type="protein sequence ID" value="VDP34005.1"/>
    <property type="molecule type" value="Genomic_DNA"/>
</dbReference>
<organism evidence="1 2">
    <name type="scientific">Schistosoma mattheei</name>
    <dbReference type="NCBI Taxonomy" id="31246"/>
    <lineage>
        <taxon>Eukaryota</taxon>
        <taxon>Metazoa</taxon>
        <taxon>Spiralia</taxon>
        <taxon>Lophotrochozoa</taxon>
        <taxon>Platyhelminthes</taxon>
        <taxon>Trematoda</taxon>
        <taxon>Digenea</taxon>
        <taxon>Strigeidida</taxon>
        <taxon>Schistosomatoidea</taxon>
        <taxon>Schistosomatidae</taxon>
        <taxon>Schistosoma</taxon>
    </lineage>
</organism>
<evidence type="ECO:0000313" key="1">
    <source>
        <dbReference type="EMBL" id="VDP34005.1"/>
    </source>
</evidence>
<name>A0A183NWH1_9TREM</name>
<dbReference type="Proteomes" id="UP000269396">
    <property type="component" value="Unassembled WGS sequence"/>
</dbReference>
<dbReference type="AlphaFoldDB" id="A0A183NWH1"/>
<evidence type="ECO:0000313" key="2">
    <source>
        <dbReference type="Proteomes" id="UP000269396"/>
    </source>
</evidence>
<accession>A0A183NWH1</accession>
<keyword evidence="2" id="KW-1185">Reference proteome</keyword>
<proteinExistence type="predicted"/>
<gene>
    <name evidence="1" type="ORF">SMTD_LOCUS6457</name>
</gene>
<sequence>MPIVNIHRCLGRWAEFFEGQFNWPAAPGTSVKLSCPPWPVTTDPPNEAEVLKELQILKRYKSPGPDDLPPALFKDGVFVDETCRIEALVSKLRGRLATFDVNAYAYERNANVLTGYFDVFLTREQLSLKPPVDNQIVYHSN</sequence>
<reference evidence="1 2" key="1">
    <citation type="submission" date="2018-11" db="EMBL/GenBank/DDBJ databases">
        <authorList>
            <consortium name="Pathogen Informatics"/>
        </authorList>
    </citation>
    <scope>NUCLEOTIDE SEQUENCE [LARGE SCALE GENOMIC DNA]</scope>
    <source>
        <strain>Denwood</strain>
        <strain evidence="2">Zambia</strain>
    </source>
</reference>